<evidence type="ECO:0000259" key="3">
    <source>
        <dbReference type="Pfam" id="PF13751"/>
    </source>
</evidence>
<dbReference type="PANTHER" id="PTHR33408">
    <property type="entry name" value="TRANSPOSASE"/>
    <property type="match status" value="1"/>
</dbReference>
<feature type="domain" description="Transposase InsH N-terminal" evidence="2">
    <location>
        <begin position="26"/>
        <end position="121"/>
    </location>
</feature>
<evidence type="ECO:0000256" key="1">
    <source>
        <dbReference type="SAM" id="MobiDB-lite"/>
    </source>
</evidence>
<dbReference type="Pfam" id="PF05598">
    <property type="entry name" value="DUF772"/>
    <property type="match status" value="1"/>
</dbReference>
<name>A0A0W8FVB4_9ZZZZ</name>
<dbReference type="InterPro" id="IPR025668">
    <property type="entry name" value="Tnp_DDE_dom"/>
</dbReference>
<evidence type="ECO:0000313" key="4">
    <source>
        <dbReference type="EMBL" id="KUG24756.1"/>
    </source>
</evidence>
<dbReference type="EMBL" id="LNQE01000823">
    <property type="protein sequence ID" value="KUG24756.1"/>
    <property type="molecule type" value="Genomic_DNA"/>
</dbReference>
<dbReference type="InterPro" id="IPR047629">
    <property type="entry name" value="IS1182_transpos"/>
</dbReference>
<comment type="caution">
    <text evidence="4">The sequence shown here is derived from an EMBL/GenBank/DDBJ whole genome shotgun (WGS) entry which is preliminary data.</text>
</comment>
<protein>
    <submittedName>
        <fullName evidence="4">Transposase</fullName>
    </submittedName>
</protein>
<dbReference type="Pfam" id="PF13751">
    <property type="entry name" value="DDE_Tnp_1_6"/>
    <property type="match status" value="1"/>
</dbReference>
<dbReference type="NCBIfam" id="NF033551">
    <property type="entry name" value="transpos_IS1182"/>
    <property type="match status" value="1"/>
</dbReference>
<organism evidence="4">
    <name type="scientific">hydrocarbon metagenome</name>
    <dbReference type="NCBI Taxonomy" id="938273"/>
    <lineage>
        <taxon>unclassified sequences</taxon>
        <taxon>metagenomes</taxon>
        <taxon>ecological metagenomes</taxon>
    </lineage>
</organism>
<proteinExistence type="predicted"/>
<reference evidence="4" key="1">
    <citation type="journal article" date="2015" name="Proc. Natl. Acad. Sci. U.S.A.">
        <title>Networks of energetic and metabolic interactions define dynamics in microbial communities.</title>
        <authorList>
            <person name="Embree M."/>
            <person name="Liu J.K."/>
            <person name="Al-Bassam M.M."/>
            <person name="Zengler K."/>
        </authorList>
    </citation>
    <scope>NUCLEOTIDE SEQUENCE</scope>
</reference>
<dbReference type="InterPro" id="IPR008490">
    <property type="entry name" value="Transposase_InsH_N"/>
</dbReference>
<dbReference type="AlphaFoldDB" id="A0A0W8FVB4"/>
<evidence type="ECO:0000259" key="2">
    <source>
        <dbReference type="Pfam" id="PF05598"/>
    </source>
</evidence>
<gene>
    <name evidence="4" type="ORF">ASZ90_005431</name>
</gene>
<accession>A0A0W8FVB4</accession>
<feature type="region of interest" description="Disordered" evidence="1">
    <location>
        <begin position="185"/>
        <end position="222"/>
    </location>
</feature>
<dbReference type="PANTHER" id="PTHR33408:SF4">
    <property type="entry name" value="TRANSPOSASE DDE DOMAIN-CONTAINING PROTEIN"/>
    <property type="match status" value="1"/>
</dbReference>
<sequence length="484" mass="56419">MVINNKEKTKMTGKKKYEPKMLYSVTLDDLVPEDDFYRKLESILDLRFLYKEVASLYGKTGKPSIDPVVFIKLLLYGYFEGIISDRQLIRKASDSLSARYYLGYDIDEELPWHSTISRTRKLFGEEIFEKVFALVLEQCIEAGLVNGEHQSIDSTLVKANASLDSLQRRVTITDLKKYLEKTKQENKLEEENKPVKDKDDQPKQKKTSNKEYVSKTDPDSKIRKKGKFNTDLYYSTHYSVDSKNKVITDAYAVGADKPDMVYLSAIIKRIKRRSKEHGFNISSISADKGYFSGENLSISEKEGMIPYIPRESSENRTGFYDKKEFRYDKTTDEYKCPAGNKLKYFCNKKTHKSHGYKAKAEECQMCRLKGKCTEARSRIVYRSYYTEEYERLEQRMKTEEFKIAMKYRKTGPELLFAEAKKDHGLRKFMSKGLSSAQKNSYMIATVQNLKRLLRGNRIRKSMVGILNYTKKYFSLKNRLELCTC</sequence>
<feature type="compositionally biased region" description="Basic and acidic residues" evidence="1">
    <location>
        <begin position="185"/>
        <end position="221"/>
    </location>
</feature>
<feature type="domain" description="Transposase DDE" evidence="3">
    <location>
        <begin position="336"/>
        <end position="453"/>
    </location>
</feature>